<dbReference type="PANTHER" id="PTHR45749:SF21">
    <property type="entry name" value="DUF4371 DOMAIN-CONTAINING PROTEIN"/>
    <property type="match status" value="1"/>
</dbReference>
<keyword evidence="4" id="KW-1185">Reference proteome</keyword>
<protein>
    <recommendedName>
        <fullName evidence="2">HAT C-terminal dimerisation domain-containing protein</fullName>
    </recommendedName>
</protein>
<evidence type="ECO:0000313" key="4">
    <source>
        <dbReference type="Proteomes" id="UP001152622"/>
    </source>
</evidence>
<name>A0A9Q1G4P4_SYNKA</name>
<dbReference type="GO" id="GO:0046983">
    <property type="term" value="F:protein dimerization activity"/>
    <property type="evidence" value="ECO:0007669"/>
    <property type="project" value="InterPro"/>
</dbReference>
<dbReference type="EMBL" id="JAINUF010000002">
    <property type="protein sequence ID" value="KAJ8375412.1"/>
    <property type="molecule type" value="Genomic_DNA"/>
</dbReference>
<dbReference type="OrthoDB" id="6617140at2759"/>
<sequence length="345" mass="39378">MLSVLKDYILEEVKNADYLAIQADETTDISTHCQLVLVLRYIDIHNNVQERFFEFIPLQNATADTIATVLLERLSTILHEGQESRLIAQAYDGAAVMRGATGGVQCKTIRVSGNFDPTTVREARGFVRMLEDEDFCFFLALFHKIMPHMDMLFNQLQKRNIDSVYITGIIQRFTDSMQMIRDSIPSLHGEYSGSVQHQPTRKRRTLGQGEQQRLATEFPDSPLETTVEADPMLNKAKLKTELSLIYENDEFKACSGALTLFQFFMENNLQGTFTETASLLKILITTPMTTAESERCFSTLKRIKTFLRNTMTQDRLNALAMLSMEKNLIRNIPDFNNMVIESLTK</sequence>
<dbReference type="PANTHER" id="PTHR45749">
    <property type="match status" value="1"/>
</dbReference>
<organism evidence="3 4">
    <name type="scientific">Synaphobranchus kaupii</name>
    <name type="common">Kaup's arrowtooth eel</name>
    <dbReference type="NCBI Taxonomy" id="118154"/>
    <lineage>
        <taxon>Eukaryota</taxon>
        <taxon>Metazoa</taxon>
        <taxon>Chordata</taxon>
        <taxon>Craniata</taxon>
        <taxon>Vertebrata</taxon>
        <taxon>Euteleostomi</taxon>
        <taxon>Actinopterygii</taxon>
        <taxon>Neopterygii</taxon>
        <taxon>Teleostei</taxon>
        <taxon>Anguilliformes</taxon>
        <taxon>Synaphobranchidae</taxon>
        <taxon>Synaphobranchus</taxon>
    </lineage>
</organism>
<feature type="region of interest" description="Disordered" evidence="1">
    <location>
        <begin position="188"/>
        <end position="210"/>
    </location>
</feature>
<dbReference type="AlphaFoldDB" id="A0A9Q1G4P4"/>
<dbReference type="SUPFAM" id="SSF53098">
    <property type="entry name" value="Ribonuclease H-like"/>
    <property type="match status" value="1"/>
</dbReference>
<dbReference type="Proteomes" id="UP001152622">
    <property type="component" value="Chromosome 2"/>
</dbReference>
<dbReference type="InterPro" id="IPR008906">
    <property type="entry name" value="HATC_C_dom"/>
</dbReference>
<evidence type="ECO:0000259" key="2">
    <source>
        <dbReference type="Pfam" id="PF05699"/>
    </source>
</evidence>
<proteinExistence type="predicted"/>
<comment type="caution">
    <text evidence="3">The sequence shown here is derived from an EMBL/GenBank/DDBJ whole genome shotgun (WGS) entry which is preliminary data.</text>
</comment>
<feature type="domain" description="HAT C-terminal dimerisation" evidence="2">
    <location>
        <begin position="270"/>
        <end position="328"/>
    </location>
</feature>
<accession>A0A9Q1G4P4</accession>
<evidence type="ECO:0000313" key="3">
    <source>
        <dbReference type="EMBL" id="KAJ8375412.1"/>
    </source>
</evidence>
<dbReference type="Pfam" id="PF05699">
    <property type="entry name" value="Dimer_Tnp_hAT"/>
    <property type="match status" value="1"/>
</dbReference>
<reference evidence="3" key="1">
    <citation type="journal article" date="2023" name="Science">
        <title>Genome structures resolve the early diversification of teleost fishes.</title>
        <authorList>
            <person name="Parey E."/>
            <person name="Louis A."/>
            <person name="Montfort J."/>
            <person name="Bouchez O."/>
            <person name="Roques C."/>
            <person name="Iampietro C."/>
            <person name="Lluch J."/>
            <person name="Castinel A."/>
            <person name="Donnadieu C."/>
            <person name="Desvignes T."/>
            <person name="Floi Bucao C."/>
            <person name="Jouanno E."/>
            <person name="Wen M."/>
            <person name="Mejri S."/>
            <person name="Dirks R."/>
            <person name="Jansen H."/>
            <person name="Henkel C."/>
            <person name="Chen W.J."/>
            <person name="Zahm M."/>
            <person name="Cabau C."/>
            <person name="Klopp C."/>
            <person name="Thompson A.W."/>
            <person name="Robinson-Rechavi M."/>
            <person name="Braasch I."/>
            <person name="Lecointre G."/>
            <person name="Bobe J."/>
            <person name="Postlethwait J.H."/>
            <person name="Berthelot C."/>
            <person name="Roest Crollius H."/>
            <person name="Guiguen Y."/>
        </authorList>
    </citation>
    <scope>NUCLEOTIDE SEQUENCE</scope>
    <source>
        <strain evidence="3">WJC10195</strain>
    </source>
</reference>
<gene>
    <name evidence="3" type="ORF">SKAU_G00059920</name>
</gene>
<dbReference type="InterPro" id="IPR012337">
    <property type="entry name" value="RNaseH-like_sf"/>
</dbReference>
<evidence type="ECO:0000256" key="1">
    <source>
        <dbReference type="SAM" id="MobiDB-lite"/>
    </source>
</evidence>